<sequence length="249" mass="27728">MLPPDDERTTDTIPEPLQSSIKHLDYSDLLSLARASRLIYAEATPVIYANAHLEYTFGERHDIMRGPTLLHEFLEKLSSASSALYHHLTIINNNNHAPGRSLSAKDMNILVDLINSKLPNLSSLEIRSIDPELDTCSNDEDIGFVQDALRIIAAARPVARLASCPKVSLEPRLSFYLADDITYDEEITLIMTVPEALIVTEVVPTLVGIKGWRRQAQSHYATTRQQGDYLKLTSVLRSKMVGDEQTTGS</sequence>
<evidence type="ECO:0000313" key="1">
    <source>
        <dbReference type="EMBL" id="CAD0106596.1"/>
    </source>
</evidence>
<gene>
    <name evidence="1" type="ORF">AWRI4620_LOCUS851</name>
</gene>
<reference evidence="1" key="1">
    <citation type="submission" date="2020-06" db="EMBL/GenBank/DDBJ databases">
        <authorList>
            <person name="Onetto C."/>
        </authorList>
    </citation>
    <scope>NUCLEOTIDE SEQUENCE</scope>
</reference>
<name>A0A9N8K9K5_9PEZI</name>
<evidence type="ECO:0000313" key="2">
    <source>
        <dbReference type="Proteomes" id="UP000745764"/>
    </source>
</evidence>
<organism evidence="1 2">
    <name type="scientific">Aureobasidium uvarum</name>
    <dbReference type="NCBI Taxonomy" id="2773716"/>
    <lineage>
        <taxon>Eukaryota</taxon>
        <taxon>Fungi</taxon>
        <taxon>Dikarya</taxon>
        <taxon>Ascomycota</taxon>
        <taxon>Pezizomycotina</taxon>
        <taxon>Dothideomycetes</taxon>
        <taxon>Dothideomycetidae</taxon>
        <taxon>Dothideales</taxon>
        <taxon>Saccotheciaceae</taxon>
        <taxon>Aureobasidium</taxon>
    </lineage>
</organism>
<accession>A0A9N8K9K5</accession>
<keyword evidence="2" id="KW-1185">Reference proteome</keyword>
<dbReference type="OrthoDB" id="3864951at2759"/>
<comment type="caution">
    <text evidence="1">The sequence shown here is derived from an EMBL/GenBank/DDBJ whole genome shotgun (WGS) entry which is preliminary data.</text>
</comment>
<protein>
    <submittedName>
        <fullName evidence="1">Uncharacterized protein</fullName>
    </submittedName>
</protein>
<dbReference type="Proteomes" id="UP000745764">
    <property type="component" value="Unassembled WGS sequence"/>
</dbReference>
<dbReference type="AlphaFoldDB" id="A0A9N8K9K5"/>
<proteinExistence type="predicted"/>
<dbReference type="EMBL" id="CAINUL010000001">
    <property type="protein sequence ID" value="CAD0106596.1"/>
    <property type="molecule type" value="Genomic_DNA"/>
</dbReference>